<reference evidence="2 3" key="1">
    <citation type="submission" date="2023-03" db="EMBL/GenBank/DDBJ databases">
        <title>Bacillus Genome Sequencing.</title>
        <authorList>
            <person name="Dunlap C."/>
        </authorList>
    </citation>
    <scope>NUCLEOTIDE SEQUENCE [LARGE SCALE GENOMIC DNA]</scope>
    <source>
        <strain evidence="2 3">BD-525</strain>
    </source>
</reference>
<dbReference type="Proteomes" id="UP001344632">
    <property type="component" value="Unassembled WGS sequence"/>
</dbReference>
<dbReference type="RefSeq" id="WP_326085172.1">
    <property type="nucleotide sequence ID" value="NZ_JARLKZ010000002.1"/>
</dbReference>
<dbReference type="InterPro" id="IPR014710">
    <property type="entry name" value="RmlC-like_jellyroll"/>
</dbReference>
<feature type="domain" description="Cupin type-2" evidence="1">
    <location>
        <begin position="39"/>
        <end position="97"/>
    </location>
</feature>
<dbReference type="Pfam" id="PF07883">
    <property type="entry name" value="Cupin_2"/>
    <property type="match status" value="1"/>
</dbReference>
<keyword evidence="3" id="KW-1185">Reference proteome</keyword>
<sequence>MKIYNFGSGNGKDIHAFDSQNLVMTRILSSSDELQAGCMHLGPNGVVGYHQATAPQLFMVVSGEGYVKGDENEEQRIQTGSAAYWEAGEWHETRTEQGLTAIVIEGILLNLFME</sequence>
<dbReference type="SUPFAM" id="SSF51182">
    <property type="entry name" value="RmlC-like cupins"/>
    <property type="match status" value="1"/>
</dbReference>
<dbReference type="Gene3D" id="2.60.120.10">
    <property type="entry name" value="Jelly Rolls"/>
    <property type="match status" value="1"/>
</dbReference>
<evidence type="ECO:0000313" key="3">
    <source>
        <dbReference type="Proteomes" id="UP001344632"/>
    </source>
</evidence>
<dbReference type="CDD" id="cd02208">
    <property type="entry name" value="cupin_RmlC-like"/>
    <property type="match status" value="1"/>
</dbReference>
<dbReference type="InterPro" id="IPR013096">
    <property type="entry name" value="Cupin_2"/>
</dbReference>
<accession>A0ABU6GFL6</accession>
<evidence type="ECO:0000259" key="1">
    <source>
        <dbReference type="Pfam" id="PF07883"/>
    </source>
</evidence>
<name>A0ABU6GFL6_9BACL</name>
<dbReference type="EMBL" id="JARLKZ010000002">
    <property type="protein sequence ID" value="MEC0238518.1"/>
    <property type="molecule type" value="Genomic_DNA"/>
</dbReference>
<gene>
    <name evidence="2" type="ORF">P4H66_01355</name>
</gene>
<dbReference type="InterPro" id="IPR011051">
    <property type="entry name" value="RmlC_Cupin_sf"/>
</dbReference>
<proteinExistence type="predicted"/>
<evidence type="ECO:0000313" key="2">
    <source>
        <dbReference type="EMBL" id="MEC0238518.1"/>
    </source>
</evidence>
<organism evidence="2 3">
    <name type="scientific">Paenibacillus dokdonensis</name>
    <dbReference type="NCBI Taxonomy" id="2567944"/>
    <lineage>
        <taxon>Bacteria</taxon>
        <taxon>Bacillati</taxon>
        <taxon>Bacillota</taxon>
        <taxon>Bacilli</taxon>
        <taxon>Bacillales</taxon>
        <taxon>Paenibacillaceae</taxon>
        <taxon>Paenibacillus</taxon>
    </lineage>
</organism>
<protein>
    <submittedName>
        <fullName evidence="2">Cupin domain-containing protein</fullName>
    </submittedName>
</protein>
<comment type="caution">
    <text evidence="2">The sequence shown here is derived from an EMBL/GenBank/DDBJ whole genome shotgun (WGS) entry which is preliminary data.</text>
</comment>